<dbReference type="EMBL" id="SMAL01000019">
    <property type="protein sequence ID" value="TCT11621.1"/>
    <property type="molecule type" value="Genomic_DNA"/>
</dbReference>
<proteinExistence type="predicted"/>
<keyword evidence="2" id="KW-1185">Reference proteome</keyword>
<evidence type="ECO:0000313" key="1">
    <source>
        <dbReference type="EMBL" id="TCT11621.1"/>
    </source>
</evidence>
<gene>
    <name evidence="1" type="ORF">EDC18_1199</name>
</gene>
<organism evidence="1 2">
    <name type="scientific">Natranaerovirga pectinivora</name>
    <dbReference type="NCBI Taxonomy" id="682400"/>
    <lineage>
        <taxon>Bacteria</taxon>
        <taxon>Bacillati</taxon>
        <taxon>Bacillota</taxon>
        <taxon>Clostridia</taxon>
        <taxon>Lachnospirales</taxon>
        <taxon>Natranaerovirgaceae</taxon>
        <taxon>Natranaerovirga</taxon>
    </lineage>
</organism>
<accession>A0A4R3MDJ1</accession>
<protein>
    <submittedName>
        <fullName evidence="1">Uncharacterized protein</fullName>
    </submittedName>
</protein>
<name>A0A4R3MDJ1_9FIRM</name>
<dbReference type="Proteomes" id="UP000294902">
    <property type="component" value="Unassembled WGS sequence"/>
</dbReference>
<comment type="caution">
    <text evidence="1">The sequence shown here is derived from an EMBL/GenBank/DDBJ whole genome shotgun (WGS) entry which is preliminary data.</text>
</comment>
<reference evidence="1 2" key="1">
    <citation type="submission" date="2019-03" db="EMBL/GenBank/DDBJ databases">
        <title>Genomic Encyclopedia of Type Strains, Phase IV (KMG-IV): sequencing the most valuable type-strain genomes for metagenomic binning, comparative biology and taxonomic classification.</title>
        <authorList>
            <person name="Goeker M."/>
        </authorList>
    </citation>
    <scope>NUCLEOTIDE SEQUENCE [LARGE SCALE GENOMIC DNA]</scope>
    <source>
        <strain evidence="1 2">DSM 24629</strain>
    </source>
</reference>
<evidence type="ECO:0000313" key="2">
    <source>
        <dbReference type="Proteomes" id="UP000294902"/>
    </source>
</evidence>
<sequence>MDIHELYLKKFTSSETGFDYVMWAISEVEKGLNNISSFELSSLGREANYFEALELFNVLLIQGFVSIPSQKECHLYNGMKICKSILLNKENLFKKAYELFDVCIELEYDSDLMDWYWISEDIDALKYDMNTSKLDYETIEADIIEKANKFLESYKSIYPN</sequence>
<dbReference type="AlphaFoldDB" id="A0A4R3MDJ1"/>